<evidence type="ECO:0000256" key="3">
    <source>
        <dbReference type="ARBA" id="ARBA00023163"/>
    </source>
</evidence>
<dbReference type="PROSITE" id="PS51519">
    <property type="entry name" value="RWP_RK"/>
    <property type="match status" value="1"/>
</dbReference>
<keyword evidence="3" id="KW-0804">Transcription</keyword>
<feature type="region of interest" description="Disordered" evidence="5">
    <location>
        <begin position="530"/>
        <end position="555"/>
    </location>
</feature>
<comment type="caution">
    <text evidence="7">The sequence shown here is derived from an EMBL/GenBank/DDBJ whole genome shotgun (WGS) entry which is preliminary data.</text>
</comment>
<keyword evidence="2 7" id="KW-0238">DNA-binding</keyword>
<organism evidence="7 8">
    <name type="scientific">Artemisia annua</name>
    <name type="common">Sweet wormwood</name>
    <dbReference type="NCBI Taxonomy" id="35608"/>
    <lineage>
        <taxon>Eukaryota</taxon>
        <taxon>Viridiplantae</taxon>
        <taxon>Streptophyta</taxon>
        <taxon>Embryophyta</taxon>
        <taxon>Tracheophyta</taxon>
        <taxon>Spermatophyta</taxon>
        <taxon>Magnoliopsida</taxon>
        <taxon>eudicotyledons</taxon>
        <taxon>Gunneridae</taxon>
        <taxon>Pentapetalae</taxon>
        <taxon>asterids</taxon>
        <taxon>campanulids</taxon>
        <taxon>Asterales</taxon>
        <taxon>Asteraceae</taxon>
        <taxon>Asteroideae</taxon>
        <taxon>Anthemideae</taxon>
        <taxon>Artemisiinae</taxon>
        <taxon>Artemisia</taxon>
    </lineage>
</organism>
<dbReference type="AlphaFoldDB" id="A0A2U1N9F3"/>
<feature type="compositionally biased region" description="Basic and acidic residues" evidence="5">
    <location>
        <begin position="530"/>
        <end position="543"/>
    </location>
</feature>
<dbReference type="PANTHER" id="PTHR32002:SF35">
    <property type="entry name" value="PROTEIN NLP6"/>
    <property type="match status" value="1"/>
</dbReference>
<feature type="domain" description="RWP-RK" evidence="6">
    <location>
        <begin position="540"/>
        <end position="624"/>
    </location>
</feature>
<evidence type="ECO:0000256" key="2">
    <source>
        <dbReference type="ARBA" id="ARBA00023125"/>
    </source>
</evidence>
<dbReference type="Proteomes" id="UP000245207">
    <property type="component" value="Unassembled WGS sequence"/>
</dbReference>
<evidence type="ECO:0000256" key="4">
    <source>
        <dbReference type="ARBA" id="ARBA00023242"/>
    </source>
</evidence>
<evidence type="ECO:0000313" key="7">
    <source>
        <dbReference type="EMBL" id="PWA70097.1"/>
    </source>
</evidence>
<dbReference type="InterPro" id="IPR003035">
    <property type="entry name" value="RWP-RK_dom"/>
</dbReference>
<dbReference type="EMBL" id="PKPP01003305">
    <property type="protein sequence ID" value="PWA70097.1"/>
    <property type="molecule type" value="Genomic_DNA"/>
</dbReference>
<dbReference type="InterPro" id="IPR045012">
    <property type="entry name" value="NLP"/>
</dbReference>
<keyword evidence="1" id="KW-0805">Transcription regulation</keyword>
<proteinExistence type="predicted"/>
<evidence type="ECO:0000256" key="5">
    <source>
        <dbReference type="SAM" id="MobiDB-lite"/>
    </source>
</evidence>
<accession>A0A2U1N9F3</accession>
<dbReference type="STRING" id="35608.A0A2U1N9F3"/>
<dbReference type="PANTHER" id="PTHR32002">
    <property type="entry name" value="PROTEIN NLP8"/>
    <property type="match status" value="1"/>
</dbReference>
<evidence type="ECO:0000256" key="1">
    <source>
        <dbReference type="ARBA" id="ARBA00023015"/>
    </source>
</evidence>
<evidence type="ECO:0000313" key="8">
    <source>
        <dbReference type="Proteomes" id="UP000245207"/>
    </source>
</evidence>
<keyword evidence="8" id="KW-1185">Reference proteome</keyword>
<gene>
    <name evidence="7" type="ORF">CTI12_AA292610</name>
</gene>
<reference evidence="7 8" key="1">
    <citation type="journal article" date="2018" name="Mol. Plant">
        <title>The genome of Artemisia annua provides insight into the evolution of Asteraceae family and artemisinin biosynthesis.</title>
        <authorList>
            <person name="Shen Q."/>
            <person name="Zhang L."/>
            <person name="Liao Z."/>
            <person name="Wang S."/>
            <person name="Yan T."/>
            <person name="Shi P."/>
            <person name="Liu M."/>
            <person name="Fu X."/>
            <person name="Pan Q."/>
            <person name="Wang Y."/>
            <person name="Lv Z."/>
            <person name="Lu X."/>
            <person name="Zhang F."/>
            <person name="Jiang W."/>
            <person name="Ma Y."/>
            <person name="Chen M."/>
            <person name="Hao X."/>
            <person name="Li L."/>
            <person name="Tang Y."/>
            <person name="Lv G."/>
            <person name="Zhou Y."/>
            <person name="Sun X."/>
            <person name="Brodelius P.E."/>
            <person name="Rose J.K.C."/>
            <person name="Tang K."/>
        </authorList>
    </citation>
    <scope>NUCLEOTIDE SEQUENCE [LARGE SCALE GENOMIC DNA]</scope>
    <source>
        <strain evidence="8">cv. Huhao1</strain>
        <tissue evidence="7">Leaf</tissue>
    </source>
</reference>
<dbReference type="Pfam" id="PF02042">
    <property type="entry name" value="RWP-RK"/>
    <property type="match status" value="1"/>
</dbReference>
<dbReference type="GO" id="GO:0003700">
    <property type="term" value="F:DNA-binding transcription factor activity"/>
    <property type="evidence" value="ECO:0007669"/>
    <property type="project" value="InterPro"/>
</dbReference>
<protein>
    <submittedName>
        <fullName evidence="7">PB1 domain, RWP-RK domain, Lambda repressor-like, DNA-binding domain protein</fullName>
    </submittedName>
</protein>
<dbReference type="OrthoDB" id="1703696at2759"/>
<dbReference type="GO" id="GO:0003677">
    <property type="term" value="F:DNA binding"/>
    <property type="evidence" value="ECO:0007669"/>
    <property type="project" value="UniProtKB-KW"/>
</dbReference>
<name>A0A2U1N9F3_ARTAN</name>
<dbReference type="InterPro" id="IPR055081">
    <property type="entry name" value="NLP1-9_GAF"/>
</dbReference>
<evidence type="ECO:0000259" key="6">
    <source>
        <dbReference type="PROSITE" id="PS51519"/>
    </source>
</evidence>
<dbReference type="Pfam" id="PF22922">
    <property type="entry name" value="GAF_NLP"/>
    <property type="match status" value="1"/>
</dbReference>
<keyword evidence="4" id="KW-0539">Nucleus</keyword>
<sequence>MNGRGELTVATTCSRLNVLDALNSKYTCLNEPPSSSSAGGARRYLTSLKVYVNREVDDEPLVSSFSKLLADQNIIDPQIIKEKIIHALSNLSFRDPHVLVQFWSPVTVRKRCLLTTLDQPFGLGVVDEDLYLYRLESEQRMFVVDGEHREELGPPGRVYRQKLPEWSLNAHNLPTKQCCNHGYINLPVFEPDSGCCVGVIEIITSSTYAGYAFEVHEVSRALKEENLKSPDVFENPSLYIQIENARKQSELDEIFLALKSICDIQNIPLVQTWALSGFSSVVANSGNLEQSCSSFNRNCIGKTCMSTYDLPFYVQDLSMWDFHDACRELHLLKSQGVVGKSMSSRGLCFCEDITKLDEDVYPMGSHARVNGITSCLAIYMISIESDVEYVIEFVLPAHHANETDLQSLVLTVRQQIKNVSSVKLGILSSLQVIGGDPLNWNFESPPSPITILPENEEVLPEPGHQQLLVENELIDVNDVPFSKDESEVAYVEHMEDDNFEIKLRDNAAAGTSQCIVPCLNVGIEDADINEGKPERKNLDDKSNKPKRKRKRAERSIGVEEISKHFGKPMEEAAVNLHVSRSTLKRICRGLDISRWPYKNEKSDSVLKSNQTDVVIHASDRAATPVLGTSIEPLGPTNINVPVSLTEHGNQSFTLVRHKEEQTNLPDGSAQPKTTIGEQSIKITSAANTVKNLPTKSTHKENTENTSAANTVKTLTIKATYKENTVKFPFSLSDGLVKLEELVATRALLTGKEEVLPEPGNQQQLVKNEQTDVIGVPLSKVESEICRGLDISRWPYKNDKSNSILKSNKTDVVIRASEGAPIPVYGCLLNH</sequence>